<dbReference type="EMBL" id="JBHRZG010000011">
    <property type="protein sequence ID" value="MFC3833478.1"/>
    <property type="molecule type" value="Genomic_DNA"/>
</dbReference>
<evidence type="ECO:0008006" key="3">
    <source>
        <dbReference type="Google" id="ProtNLM"/>
    </source>
</evidence>
<reference evidence="2" key="1">
    <citation type="journal article" date="2019" name="Int. J. Syst. Evol. Microbiol.">
        <title>The Global Catalogue of Microorganisms (GCM) 10K type strain sequencing project: providing services to taxonomists for standard genome sequencing and annotation.</title>
        <authorList>
            <consortium name="The Broad Institute Genomics Platform"/>
            <consortium name="The Broad Institute Genome Sequencing Center for Infectious Disease"/>
            <person name="Wu L."/>
            <person name="Ma J."/>
        </authorList>
    </citation>
    <scope>NUCLEOTIDE SEQUENCE [LARGE SCALE GENOMIC DNA]</scope>
    <source>
        <strain evidence="2">CCTCC AB 2017081</strain>
    </source>
</reference>
<dbReference type="Proteomes" id="UP001595803">
    <property type="component" value="Unassembled WGS sequence"/>
</dbReference>
<evidence type="ECO:0000313" key="2">
    <source>
        <dbReference type="Proteomes" id="UP001595803"/>
    </source>
</evidence>
<organism evidence="1 2">
    <name type="scientific">Deinococcus rufus</name>
    <dbReference type="NCBI Taxonomy" id="2136097"/>
    <lineage>
        <taxon>Bacteria</taxon>
        <taxon>Thermotogati</taxon>
        <taxon>Deinococcota</taxon>
        <taxon>Deinococci</taxon>
        <taxon>Deinococcales</taxon>
        <taxon>Deinococcaceae</taxon>
        <taxon>Deinococcus</taxon>
    </lineage>
</organism>
<sequence length="162" mass="17392">MSSRSEDWTPLPLSMAHHVLTELGPAPGPLSRRSSDALHQATSQLRRAGYIERVVVAGRRSPQWRRTPAGDAALARSGTGLARNPARVLLLGAAPRPIRVLMAAYRSSGHPPHATHWLYAVLAQLERAGLAVRAGEPATWRRTPAGEQACAAARVRLGLPPT</sequence>
<evidence type="ECO:0000313" key="1">
    <source>
        <dbReference type="EMBL" id="MFC3833478.1"/>
    </source>
</evidence>
<gene>
    <name evidence="1" type="ORF">ACFOSB_11480</name>
</gene>
<accession>A0ABV7Z8V9</accession>
<keyword evidence="2" id="KW-1185">Reference proteome</keyword>
<proteinExistence type="predicted"/>
<dbReference type="RefSeq" id="WP_380102073.1">
    <property type="nucleotide sequence ID" value="NZ_JBHRZG010000011.1"/>
</dbReference>
<name>A0ABV7Z8V9_9DEIO</name>
<comment type="caution">
    <text evidence="1">The sequence shown here is derived from an EMBL/GenBank/DDBJ whole genome shotgun (WGS) entry which is preliminary data.</text>
</comment>
<protein>
    <recommendedName>
        <fullName evidence="3">Transcriptional regulator</fullName>
    </recommendedName>
</protein>